<feature type="region of interest" description="Disordered" evidence="1">
    <location>
        <begin position="1"/>
        <end position="139"/>
    </location>
</feature>
<organism evidence="2 3">
    <name type="scientific">Thalassiosira oceanica</name>
    <name type="common">Marine diatom</name>
    <dbReference type="NCBI Taxonomy" id="159749"/>
    <lineage>
        <taxon>Eukaryota</taxon>
        <taxon>Sar</taxon>
        <taxon>Stramenopiles</taxon>
        <taxon>Ochrophyta</taxon>
        <taxon>Bacillariophyta</taxon>
        <taxon>Coscinodiscophyceae</taxon>
        <taxon>Thalassiosirophycidae</taxon>
        <taxon>Thalassiosirales</taxon>
        <taxon>Thalassiosiraceae</taxon>
        <taxon>Thalassiosira</taxon>
    </lineage>
</organism>
<keyword evidence="3" id="KW-1185">Reference proteome</keyword>
<proteinExistence type="predicted"/>
<feature type="compositionally biased region" description="Basic and acidic residues" evidence="1">
    <location>
        <begin position="1"/>
        <end position="14"/>
    </location>
</feature>
<evidence type="ECO:0000313" key="2">
    <source>
        <dbReference type="EMBL" id="EJK53898.1"/>
    </source>
</evidence>
<evidence type="ECO:0000313" key="3">
    <source>
        <dbReference type="Proteomes" id="UP000266841"/>
    </source>
</evidence>
<sequence>MRGKEETLLRDRTAPRQMKRSRRSTFRYRPSEASRLSHPLVRRPPRRHGQERQYPLLVPPPSDDRRDLPAAHPRDVRAVDVRQDVADPDPPGEDGTAPHGGDVAGTPPSRAVGEEYPQLARGGDDADRTGAGDGLGPQDRVDAVGLLLEGTVAALGGRRPQDVPAHRARPPE</sequence>
<protein>
    <submittedName>
        <fullName evidence="2">Uncharacterized protein</fullName>
    </submittedName>
</protein>
<name>K0RJL9_THAOC</name>
<reference evidence="2 3" key="1">
    <citation type="journal article" date="2012" name="Genome Biol.">
        <title>Genome and low-iron response of an oceanic diatom adapted to chronic iron limitation.</title>
        <authorList>
            <person name="Lommer M."/>
            <person name="Specht M."/>
            <person name="Roy A.S."/>
            <person name="Kraemer L."/>
            <person name="Andreson R."/>
            <person name="Gutowska M.A."/>
            <person name="Wolf J."/>
            <person name="Bergner S.V."/>
            <person name="Schilhabel M.B."/>
            <person name="Klostermeier U.C."/>
            <person name="Beiko R.G."/>
            <person name="Rosenstiel P."/>
            <person name="Hippler M."/>
            <person name="Laroche J."/>
        </authorList>
    </citation>
    <scope>NUCLEOTIDE SEQUENCE [LARGE SCALE GENOMIC DNA]</scope>
    <source>
        <strain evidence="2 3">CCMP1005</strain>
    </source>
</reference>
<feature type="compositionally biased region" description="Basic residues" evidence="1">
    <location>
        <begin position="40"/>
        <end position="49"/>
    </location>
</feature>
<comment type="caution">
    <text evidence="2">The sequence shown here is derived from an EMBL/GenBank/DDBJ whole genome shotgun (WGS) entry which is preliminary data.</text>
</comment>
<accession>K0RJL9</accession>
<evidence type="ECO:0000256" key="1">
    <source>
        <dbReference type="SAM" id="MobiDB-lite"/>
    </source>
</evidence>
<feature type="compositionally biased region" description="Basic and acidic residues" evidence="1">
    <location>
        <begin position="62"/>
        <end position="85"/>
    </location>
</feature>
<gene>
    <name evidence="2" type="ORF">THAOC_26574</name>
</gene>
<feature type="compositionally biased region" description="Basic residues" evidence="1">
    <location>
        <begin position="17"/>
        <end position="26"/>
    </location>
</feature>
<dbReference type="EMBL" id="AGNL01036778">
    <property type="protein sequence ID" value="EJK53898.1"/>
    <property type="molecule type" value="Genomic_DNA"/>
</dbReference>
<dbReference type="Proteomes" id="UP000266841">
    <property type="component" value="Unassembled WGS sequence"/>
</dbReference>
<dbReference type="AlphaFoldDB" id="K0RJL9"/>